<proteinExistence type="predicted"/>
<protein>
    <submittedName>
        <fullName evidence="2">Uncharacterized protein</fullName>
    </submittedName>
</protein>
<dbReference type="Proteomes" id="UP000314294">
    <property type="component" value="Unassembled WGS sequence"/>
</dbReference>
<evidence type="ECO:0000313" key="3">
    <source>
        <dbReference type="Proteomes" id="UP000314294"/>
    </source>
</evidence>
<keyword evidence="3" id="KW-1185">Reference proteome</keyword>
<feature type="compositionally biased region" description="Polar residues" evidence="1">
    <location>
        <begin position="9"/>
        <end position="20"/>
    </location>
</feature>
<gene>
    <name evidence="2" type="ORF">EYF80_024841</name>
</gene>
<comment type="caution">
    <text evidence="2">The sequence shown here is derived from an EMBL/GenBank/DDBJ whole genome shotgun (WGS) entry which is preliminary data.</text>
</comment>
<organism evidence="2 3">
    <name type="scientific">Liparis tanakae</name>
    <name type="common">Tanaka's snailfish</name>
    <dbReference type="NCBI Taxonomy" id="230148"/>
    <lineage>
        <taxon>Eukaryota</taxon>
        <taxon>Metazoa</taxon>
        <taxon>Chordata</taxon>
        <taxon>Craniata</taxon>
        <taxon>Vertebrata</taxon>
        <taxon>Euteleostomi</taxon>
        <taxon>Actinopterygii</taxon>
        <taxon>Neopterygii</taxon>
        <taxon>Teleostei</taxon>
        <taxon>Neoteleostei</taxon>
        <taxon>Acanthomorphata</taxon>
        <taxon>Eupercaria</taxon>
        <taxon>Perciformes</taxon>
        <taxon>Cottioidei</taxon>
        <taxon>Cottales</taxon>
        <taxon>Liparidae</taxon>
        <taxon>Liparis</taxon>
    </lineage>
</organism>
<evidence type="ECO:0000313" key="2">
    <source>
        <dbReference type="EMBL" id="TNN64957.1"/>
    </source>
</evidence>
<feature type="region of interest" description="Disordered" evidence="1">
    <location>
        <begin position="184"/>
        <end position="205"/>
    </location>
</feature>
<name>A0A4Z2HGG9_9TELE</name>
<feature type="region of interest" description="Disordered" evidence="1">
    <location>
        <begin position="1"/>
        <end position="41"/>
    </location>
</feature>
<reference evidence="2 3" key="1">
    <citation type="submission" date="2019-03" db="EMBL/GenBank/DDBJ databases">
        <title>First draft genome of Liparis tanakae, snailfish: a comprehensive survey of snailfish specific genes.</title>
        <authorList>
            <person name="Kim W."/>
            <person name="Song I."/>
            <person name="Jeong J.-H."/>
            <person name="Kim D."/>
            <person name="Kim S."/>
            <person name="Ryu S."/>
            <person name="Song J.Y."/>
            <person name="Lee S.K."/>
        </authorList>
    </citation>
    <scope>NUCLEOTIDE SEQUENCE [LARGE SCALE GENOMIC DNA]</scope>
    <source>
        <tissue evidence="2">Muscle</tissue>
    </source>
</reference>
<evidence type="ECO:0000256" key="1">
    <source>
        <dbReference type="SAM" id="MobiDB-lite"/>
    </source>
</evidence>
<accession>A0A4Z2HGG9</accession>
<dbReference type="EMBL" id="SRLO01000243">
    <property type="protein sequence ID" value="TNN64957.1"/>
    <property type="molecule type" value="Genomic_DNA"/>
</dbReference>
<feature type="compositionally biased region" description="Basic and acidic residues" evidence="1">
    <location>
        <begin position="192"/>
        <end position="205"/>
    </location>
</feature>
<dbReference type="AlphaFoldDB" id="A0A4Z2HGG9"/>
<sequence>MPVHHVRVMSSSFSRPQLTVPSPSPFCPSSSSSNKRKLRGTFTPGKTKIERVFKLTERPRRRRRRTGGVSARTVESCRRIRYGLEAHEPEEAAIFFSPGAHKIRDVTAVKKTLTVGVAAQLPRSRSFSVCTRSSVNSFCSASSSPCRRFSSVLRKWMTSMWVLYTDFTLLWRGLARMGTARYTPVGGDEETERSAREDIRVGRIE</sequence>